<dbReference type="SUPFAM" id="SSF52833">
    <property type="entry name" value="Thioredoxin-like"/>
    <property type="match status" value="1"/>
</dbReference>
<dbReference type="PANTHER" id="PTHR35891:SF3">
    <property type="entry name" value="THIOL:DISULFIDE INTERCHANGE PROTEIN DSBL"/>
    <property type="match status" value="1"/>
</dbReference>
<organism evidence="7">
    <name type="scientific">bioreactor metagenome</name>
    <dbReference type="NCBI Taxonomy" id="1076179"/>
    <lineage>
        <taxon>unclassified sequences</taxon>
        <taxon>metagenomes</taxon>
        <taxon>ecological metagenomes</taxon>
    </lineage>
</organism>
<evidence type="ECO:0000259" key="6">
    <source>
        <dbReference type="Pfam" id="PF01323"/>
    </source>
</evidence>
<dbReference type="InterPro" id="IPR023205">
    <property type="entry name" value="DsbA/DsbL"/>
</dbReference>
<gene>
    <name evidence="7" type="primary">dsbA_4</name>
    <name evidence="7" type="ORF">SDC9_198964</name>
</gene>
<evidence type="ECO:0000256" key="5">
    <source>
        <dbReference type="ARBA" id="ARBA00023284"/>
    </source>
</evidence>
<protein>
    <recommendedName>
        <fullName evidence="2">Thiol:disulfide interchange protein DsbA</fullName>
    </recommendedName>
</protein>
<evidence type="ECO:0000256" key="1">
    <source>
        <dbReference type="ARBA" id="ARBA00005791"/>
    </source>
</evidence>
<sequence length="138" mass="15484">MVFRKEAVQFTSPFYQLTAKFFYTLEAMGEEKRLNAAIFRAIHNEGVKLTDEKSVTAWVATQGVDRKKFGAAFNSTGVIKQLERSEKLVEEINLPGVPALIVDGRYLVGGPEIKSFKQMLTVADELLAKARAERDTKK</sequence>
<evidence type="ECO:0000256" key="4">
    <source>
        <dbReference type="ARBA" id="ARBA00023157"/>
    </source>
</evidence>
<comment type="caution">
    <text evidence="7">The sequence shown here is derived from an EMBL/GenBank/DDBJ whole genome shotgun (WGS) entry which is preliminary data.</text>
</comment>
<keyword evidence="4" id="KW-1015">Disulfide bond</keyword>
<dbReference type="CDD" id="cd03019">
    <property type="entry name" value="DsbA_DsbA"/>
    <property type="match status" value="1"/>
</dbReference>
<accession>A0A645IJ56</accession>
<dbReference type="InterPro" id="IPR050824">
    <property type="entry name" value="Thiol_disulfide_DsbA"/>
</dbReference>
<comment type="similarity">
    <text evidence="1">Belongs to the thioredoxin family. DsbA subfamily.</text>
</comment>
<name>A0A645IJ56_9ZZZZ</name>
<reference evidence="7" key="1">
    <citation type="submission" date="2019-08" db="EMBL/GenBank/DDBJ databases">
        <authorList>
            <person name="Kucharzyk K."/>
            <person name="Murdoch R.W."/>
            <person name="Higgins S."/>
            <person name="Loffler F."/>
        </authorList>
    </citation>
    <scope>NUCLEOTIDE SEQUENCE</scope>
</reference>
<dbReference type="Pfam" id="PF01323">
    <property type="entry name" value="DSBA"/>
    <property type="match status" value="1"/>
</dbReference>
<proteinExistence type="inferred from homology"/>
<dbReference type="AlphaFoldDB" id="A0A645IJ56"/>
<keyword evidence="5" id="KW-0676">Redox-active center</keyword>
<keyword evidence="3" id="KW-0732">Signal</keyword>
<dbReference type="GO" id="GO:0016491">
    <property type="term" value="F:oxidoreductase activity"/>
    <property type="evidence" value="ECO:0007669"/>
    <property type="project" value="InterPro"/>
</dbReference>
<dbReference type="InterPro" id="IPR036249">
    <property type="entry name" value="Thioredoxin-like_sf"/>
</dbReference>
<dbReference type="InterPro" id="IPR001853">
    <property type="entry name" value="DSBA-like_thioredoxin_dom"/>
</dbReference>
<feature type="domain" description="DSBA-like thioredoxin" evidence="6">
    <location>
        <begin position="18"/>
        <end position="120"/>
    </location>
</feature>
<evidence type="ECO:0000256" key="3">
    <source>
        <dbReference type="ARBA" id="ARBA00022729"/>
    </source>
</evidence>
<dbReference type="PANTHER" id="PTHR35891">
    <property type="entry name" value="THIOL:DISULFIDE INTERCHANGE PROTEIN DSBA"/>
    <property type="match status" value="1"/>
</dbReference>
<dbReference type="EMBL" id="VSSQ01116312">
    <property type="protein sequence ID" value="MPN51321.1"/>
    <property type="molecule type" value="Genomic_DNA"/>
</dbReference>
<evidence type="ECO:0000256" key="2">
    <source>
        <dbReference type="ARBA" id="ARBA00013831"/>
    </source>
</evidence>
<evidence type="ECO:0000313" key="7">
    <source>
        <dbReference type="EMBL" id="MPN51321.1"/>
    </source>
</evidence>
<dbReference type="Gene3D" id="3.40.30.10">
    <property type="entry name" value="Glutaredoxin"/>
    <property type="match status" value="1"/>
</dbReference>